<organism evidence="1">
    <name type="scientific">marine sediment metagenome</name>
    <dbReference type="NCBI Taxonomy" id="412755"/>
    <lineage>
        <taxon>unclassified sequences</taxon>
        <taxon>metagenomes</taxon>
        <taxon>ecological metagenomes</taxon>
    </lineage>
</organism>
<name>X1F9Z8_9ZZZZ</name>
<accession>X1F9Z8</accession>
<dbReference type="AlphaFoldDB" id="X1F9Z8"/>
<sequence length="100" mass="11965">MFRQWRNRNKIYRQILRLNDLVLDFTLAQRTYTLRLQSLFQKHAAVGSYMALLMNMGVDLRSIVGFTQDMRDYLEDTSQRQAQYANDMSDAFGELKRLYE</sequence>
<evidence type="ECO:0000313" key="1">
    <source>
        <dbReference type="EMBL" id="GAH17568.1"/>
    </source>
</evidence>
<protein>
    <submittedName>
        <fullName evidence="1">Uncharacterized protein</fullName>
    </submittedName>
</protein>
<proteinExistence type="predicted"/>
<gene>
    <name evidence="1" type="ORF">S01H4_57068</name>
</gene>
<dbReference type="EMBL" id="BART01033153">
    <property type="protein sequence ID" value="GAH17568.1"/>
    <property type="molecule type" value="Genomic_DNA"/>
</dbReference>
<comment type="caution">
    <text evidence="1">The sequence shown here is derived from an EMBL/GenBank/DDBJ whole genome shotgun (WGS) entry which is preliminary data.</text>
</comment>
<reference evidence="1" key="1">
    <citation type="journal article" date="2014" name="Front. Microbiol.">
        <title>High frequency of phylogenetically diverse reductive dehalogenase-homologous genes in deep subseafloor sedimentary metagenomes.</title>
        <authorList>
            <person name="Kawai M."/>
            <person name="Futagami T."/>
            <person name="Toyoda A."/>
            <person name="Takaki Y."/>
            <person name="Nishi S."/>
            <person name="Hori S."/>
            <person name="Arai W."/>
            <person name="Tsubouchi T."/>
            <person name="Morono Y."/>
            <person name="Uchiyama I."/>
            <person name="Ito T."/>
            <person name="Fujiyama A."/>
            <person name="Inagaki F."/>
            <person name="Takami H."/>
        </authorList>
    </citation>
    <scope>NUCLEOTIDE SEQUENCE</scope>
    <source>
        <strain evidence="1">Expedition CK06-06</strain>
    </source>
</reference>